<evidence type="ECO:0000313" key="2">
    <source>
        <dbReference type="Proteomes" id="UP001469553"/>
    </source>
</evidence>
<organism evidence="1 2">
    <name type="scientific">Ameca splendens</name>
    <dbReference type="NCBI Taxonomy" id="208324"/>
    <lineage>
        <taxon>Eukaryota</taxon>
        <taxon>Metazoa</taxon>
        <taxon>Chordata</taxon>
        <taxon>Craniata</taxon>
        <taxon>Vertebrata</taxon>
        <taxon>Euteleostomi</taxon>
        <taxon>Actinopterygii</taxon>
        <taxon>Neopterygii</taxon>
        <taxon>Teleostei</taxon>
        <taxon>Neoteleostei</taxon>
        <taxon>Acanthomorphata</taxon>
        <taxon>Ovalentaria</taxon>
        <taxon>Atherinomorphae</taxon>
        <taxon>Cyprinodontiformes</taxon>
        <taxon>Goodeidae</taxon>
        <taxon>Ameca</taxon>
    </lineage>
</organism>
<keyword evidence="2" id="KW-1185">Reference proteome</keyword>
<proteinExistence type="predicted"/>
<reference evidence="1 2" key="1">
    <citation type="submission" date="2021-06" db="EMBL/GenBank/DDBJ databases">
        <authorList>
            <person name="Palmer J.M."/>
        </authorList>
    </citation>
    <scope>NUCLEOTIDE SEQUENCE [LARGE SCALE GENOMIC DNA]</scope>
    <source>
        <strain evidence="1 2">AS_MEX2019</strain>
        <tissue evidence="1">Muscle</tissue>
    </source>
</reference>
<evidence type="ECO:0000313" key="1">
    <source>
        <dbReference type="EMBL" id="MEQ2301718.1"/>
    </source>
</evidence>
<name>A0ABV0Z677_9TELE</name>
<sequence length="177" mass="21024">MKEVTNLKEQNVKLENRTADLERKTTEMERCKRSWNVRLNGLNEKKDENTRELTVDLLLKIVPHWKEETDWILDTVHRLGKSSDLPRQIIKHFTARIYRDELWRATKRHPIFISKSFILQKISPRKTMRQGDMSGLKWSKQGRRVLRLCLGVPMLTLTDREWCPKTVGSRFDIVQGL</sequence>
<dbReference type="Gene3D" id="3.30.70.1820">
    <property type="entry name" value="L1 transposable element, RRM domain"/>
    <property type="match status" value="1"/>
</dbReference>
<gene>
    <name evidence="1" type="ORF">AMECASPLE_038941</name>
</gene>
<dbReference type="Proteomes" id="UP001469553">
    <property type="component" value="Unassembled WGS sequence"/>
</dbReference>
<comment type="caution">
    <text evidence="1">The sequence shown here is derived from an EMBL/GenBank/DDBJ whole genome shotgun (WGS) entry which is preliminary data.</text>
</comment>
<accession>A0ABV0Z677</accession>
<dbReference type="EMBL" id="JAHRIP010054613">
    <property type="protein sequence ID" value="MEQ2301718.1"/>
    <property type="molecule type" value="Genomic_DNA"/>
</dbReference>
<protein>
    <submittedName>
        <fullName evidence="1">Uncharacterized protein</fullName>
    </submittedName>
</protein>